<gene>
    <name evidence="1" type="ORF">GMARGA_LOCUS11356</name>
</gene>
<sequence>MSFFINQILEIESLEYGKQTLNLNISDNTLSQLTELQNESLPNVVSPTSWSISTKIHEIINQFESTIFSVYTWVSDWTHLKKCDLGHLTG</sequence>
<evidence type="ECO:0000313" key="2">
    <source>
        <dbReference type="Proteomes" id="UP000789901"/>
    </source>
</evidence>
<keyword evidence="2" id="KW-1185">Reference proteome</keyword>
<proteinExistence type="predicted"/>
<organism evidence="1 2">
    <name type="scientific">Gigaspora margarita</name>
    <dbReference type="NCBI Taxonomy" id="4874"/>
    <lineage>
        <taxon>Eukaryota</taxon>
        <taxon>Fungi</taxon>
        <taxon>Fungi incertae sedis</taxon>
        <taxon>Mucoromycota</taxon>
        <taxon>Glomeromycotina</taxon>
        <taxon>Glomeromycetes</taxon>
        <taxon>Diversisporales</taxon>
        <taxon>Gigasporaceae</taxon>
        <taxon>Gigaspora</taxon>
    </lineage>
</organism>
<evidence type="ECO:0000313" key="1">
    <source>
        <dbReference type="EMBL" id="CAG8688501.1"/>
    </source>
</evidence>
<dbReference type="Proteomes" id="UP000789901">
    <property type="component" value="Unassembled WGS sequence"/>
</dbReference>
<dbReference type="EMBL" id="CAJVQB010006630">
    <property type="protein sequence ID" value="CAG8688501.1"/>
    <property type="molecule type" value="Genomic_DNA"/>
</dbReference>
<comment type="caution">
    <text evidence="1">The sequence shown here is derived from an EMBL/GenBank/DDBJ whole genome shotgun (WGS) entry which is preliminary data.</text>
</comment>
<protein>
    <submittedName>
        <fullName evidence="1">34961_t:CDS:1</fullName>
    </submittedName>
</protein>
<accession>A0ABN7UWB9</accession>
<name>A0ABN7UWB9_GIGMA</name>
<reference evidence="1 2" key="1">
    <citation type="submission" date="2021-06" db="EMBL/GenBank/DDBJ databases">
        <authorList>
            <person name="Kallberg Y."/>
            <person name="Tangrot J."/>
            <person name="Rosling A."/>
        </authorList>
    </citation>
    <scope>NUCLEOTIDE SEQUENCE [LARGE SCALE GENOMIC DNA]</scope>
    <source>
        <strain evidence="1 2">120-4 pot B 10/14</strain>
    </source>
</reference>